<evidence type="ECO:0000256" key="2">
    <source>
        <dbReference type="ARBA" id="ARBA00007067"/>
    </source>
</evidence>
<comment type="caution">
    <text evidence="5">The sequence shown here is derived from an EMBL/GenBank/DDBJ whole genome shotgun (WGS) entry which is preliminary data.</text>
</comment>
<organism evidence="5 6">
    <name type="scientific">Gilvimarinus japonicus</name>
    <dbReference type="NCBI Taxonomy" id="1796469"/>
    <lineage>
        <taxon>Bacteria</taxon>
        <taxon>Pseudomonadati</taxon>
        <taxon>Pseudomonadota</taxon>
        <taxon>Gammaproteobacteria</taxon>
        <taxon>Cellvibrionales</taxon>
        <taxon>Cellvibrionaceae</taxon>
        <taxon>Gilvimarinus</taxon>
    </lineage>
</organism>
<dbReference type="NCBIfam" id="TIGR03012">
    <property type="entry name" value="sulf_tusD_dsrE"/>
    <property type="match status" value="1"/>
</dbReference>
<comment type="subcellular location">
    <subcellularLocation>
        <location evidence="1">Cytoplasm</location>
    </subcellularLocation>
</comment>
<dbReference type="InterPro" id="IPR027396">
    <property type="entry name" value="DsrEFH-like"/>
</dbReference>
<dbReference type="SUPFAM" id="SSF75169">
    <property type="entry name" value="DsrEFH-like"/>
    <property type="match status" value="1"/>
</dbReference>
<protein>
    <submittedName>
        <fullName evidence="5">Sulfurtransferase complex subunit TusD</fullName>
        <ecNumber evidence="5">2.8.1.-</ecNumber>
    </submittedName>
</protein>
<keyword evidence="4 5" id="KW-0808">Transferase</keyword>
<dbReference type="EC" id="2.8.1.-" evidence="5"/>
<dbReference type="NCBIfam" id="NF001237">
    <property type="entry name" value="PRK00207.1"/>
    <property type="match status" value="1"/>
</dbReference>
<sequence>MKFTLVILGAPYGDSASQSALAFAQAALADGHSIYRLFFYADGVYNATRLAAPPQDEHDLPACWTQLIKQHQLDAVVCIAAALRRGVLDPTEAKRYQKSNDNLAPEFELSGLGQLIEASAVSDRVLTFGP</sequence>
<dbReference type="Pfam" id="PF02635">
    <property type="entry name" value="DsrE"/>
    <property type="match status" value="1"/>
</dbReference>
<dbReference type="Proteomes" id="UP001595548">
    <property type="component" value="Unassembled WGS sequence"/>
</dbReference>
<dbReference type="InterPro" id="IPR003787">
    <property type="entry name" value="Sulphur_relay_DsrE/F-like"/>
</dbReference>
<evidence type="ECO:0000256" key="1">
    <source>
        <dbReference type="ARBA" id="ARBA00004496"/>
    </source>
</evidence>
<keyword evidence="3" id="KW-0963">Cytoplasm</keyword>
<dbReference type="RefSeq" id="WP_339615128.1">
    <property type="nucleotide sequence ID" value="NZ_AP031500.1"/>
</dbReference>
<dbReference type="InterPro" id="IPR017463">
    <property type="entry name" value="Sulphur_relay_TusD/DsrE"/>
</dbReference>
<evidence type="ECO:0000313" key="5">
    <source>
        <dbReference type="EMBL" id="MFC3154972.1"/>
    </source>
</evidence>
<dbReference type="GO" id="GO:0016740">
    <property type="term" value="F:transferase activity"/>
    <property type="evidence" value="ECO:0007669"/>
    <property type="project" value="UniProtKB-KW"/>
</dbReference>
<reference evidence="6" key="1">
    <citation type="journal article" date="2019" name="Int. J. Syst. Evol. Microbiol.">
        <title>The Global Catalogue of Microorganisms (GCM) 10K type strain sequencing project: providing services to taxonomists for standard genome sequencing and annotation.</title>
        <authorList>
            <consortium name="The Broad Institute Genomics Platform"/>
            <consortium name="The Broad Institute Genome Sequencing Center for Infectious Disease"/>
            <person name="Wu L."/>
            <person name="Ma J."/>
        </authorList>
    </citation>
    <scope>NUCLEOTIDE SEQUENCE [LARGE SCALE GENOMIC DNA]</scope>
    <source>
        <strain evidence="6">KCTC 52141</strain>
    </source>
</reference>
<gene>
    <name evidence="5" type="primary">tusD</name>
    <name evidence="5" type="ORF">ACFOEB_07135</name>
</gene>
<evidence type="ECO:0000313" key="6">
    <source>
        <dbReference type="Proteomes" id="UP001595548"/>
    </source>
</evidence>
<evidence type="ECO:0000256" key="3">
    <source>
        <dbReference type="ARBA" id="ARBA00022490"/>
    </source>
</evidence>
<name>A0ABV7HTK8_9GAMM</name>
<comment type="similarity">
    <text evidence="2">Belongs to the DsrE/TusD family.</text>
</comment>
<accession>A0ABV7HTK8</accession>
<dbReference type="Gene3D" id="3.40.1260.10">
    <property type="entry name" value="DsrEFH-like"/>
    <property type="match status" value="1"/>
</dbReference>
<dbReference type="PANTHER" id="PTHR34874:SF3">
    <property type="entry name" value="SULFURTRANSFERASE TUSD"/>
    <property type="match status" value="1"/>
</dbReference>
<keyword evidence="6" id="KW-1185">Reference proteome</keyword>
<evidence type="ECO:0000256" key="4">
    <source>
        <dbReference type="ARBA" id="ARBA00022679"/>
    </source>
</evidence>
<proteinExistence type="inferred from homology"/>
<dbReference type="EMBL" id="JBHRTL010000006">
    <property type="protein sequence ID" value="MFC3154972.1"/>
    <property type="molecule type" value="Genomic_DNA"/>
</dbReference>
<dbReference type="PANTHER" id="PTHR34874">
    <property type="entry name" value="PROTEIN YCHN"/>
    <property type="match status" value="1"/>
</dbReference>